<evidence type="ECO:0000259" key="3">
    <source>
        <dbReference type="PROSITE" id="PS50102"/>
    </source>
</evidence>
<sequence length="187" mass="21249">RIEAGVDVRTTIMLRNIPNKMDCAALKDLVDIWCRGTYDFMYLRIDFSTGSNVGYAFINFSKPEGIIQVIDFIEGMPWKGYRSGKYAEISYATIQGKEALVQKFRNSSVILEWPHCRPKLFFTFDEALAEGTILKTGTEREFPAPDNFAKLQRSIENAKNVGLFPPKSGPHGSADHRDRHSMYDRGT</sequence>
<evidence type="ECO:0000256" key="1">
    <source>
        <dbReference type="PROSITE-ProRule" id="PRU00176"/>
    </source>
</evidence>
<dbReference type="PROSITE" id="PS50102">
    <property type="entry name" value="RRM"/>
    <property type="match status" value="1"/>
</dbReference>
<feature type="compositionally biased region" description="Basic and acidic residues" evidence="2">
    <location>
        <begin position="173"/>
        <end position="187"/>
    </location>
</feature>
<feature type="non-terminal residue" evidence="4">
    <location>
        <position position="187"/>
    </location>
</feature>
<proteinExistence type="predicted"/>
<feature type="non-terminal residue" evidence="4">
    <location>
        <position position="1"/>
    </location>
</feature>
<dbReference type="Gene3D" id="3.30.70.330">
    <property type="match status" value="1"/>
</dbReference>
<dbReference type="Pfam" id="PF04059">
    <property type="entry name" value="RRM_2"/>
    <property type="match status" value="1"/>
</dbReference>
<feature type="domain" description="RRM" evidence="3">
    <location>
        <begin position="10"/>
        <end position="94"/>
    </location>
</feature>
<dbReference type="GO" id="GO:0003723">
    <property type="term" value="F:RNA binding"/>
    <property type="evidence" value="ECO:0007669"/>
    <property type="project" value="UniProtKB-UniRule"/>
</dbReference>
<dbReference type="InterPro" id="IPR012677">
    <property type="entry name" value="Nucleotide-bd_a/b_plait_sf"/>
</dbReference>
<protein>
    <recommendedName>
        <fullName evidence="3">RRM domain-containing protein</fullName>
    </recommendedName>
</protein>
<feature type="region of interest" description="Disordered" evidence="2">
    <location>
        <begin position="160"/>
        <end position="187"/>
    </location>
</feature>
<evidence type="ECO:0000313" key="4">
    <source>
        <dbReference type="EMBL" id="OCL09108.1"/>
    </source>
</evidence>
<dbReference type="OrthoDB" id="417481at2759"/>
<keyword evidence="5" id="KW-1185">Reference proteome</keyword>
<dbReference type="InterPro" id="IPR035979">
    <property type="entry name" value="RBD_domain_sf"/>
</dbReference>
<dbReference type="EMBL" id="KV749508">
    <property type="protein sequence ID" value="OCL09108.1"/>
    <property type="molecule type" value="Genomic_DNA"/>
</dbReference>
<name>A0A8E2JTN9_9PEZI</name>
<evidence type="ECO:0000313" key="5">
    <source>
        <dbReference type="Proteomes" id="UP000250140"/>
    </source>
</evidence>
<keyword evidence="1" id="KW-0694">RNA-binding</keyword>
<reference evidence="4 5" key="1">
    <citation type="journal article" date="2016" name="Nat. Commun.">
        <title>Ectomycorrhizal ecology is imprinted in the genome of the dominant symbiotic fungus Cenococcum geophilum.</title>
        <authorList>
            <consortium name="DOE Joint Genome Institute"/>
            <person name="Peter M."/>
            <person name="Kohler A."/>
            <person name="Ohm R.A."/>
            <person name="Kuo A."/>
            <person name="Krutzmann J."/>
            <person name="Morin E."/>
            <person name="Arend M."/>
            <person name="Barry K.W."/>
            <person name="Binder M."/>
            <person name="Choi C."/>
            <person name="Clum A."/>
            <person name="Copeland A."/>
            <person name="Grisel N."/>
            <person name="Haridas S."/>
            <person name="Kipfer T."/>
            <person name="LaButti K."/>
            <person name="Lindquist E."/>
            <person name="Lipzen A."/>
            <person name="Maire R."/>
            <person name="Meier B."/>
            <person name="Mihaltcheva S."/>
            <person name="Molinier V."/>
            <person name="Murat C."/>
            <person name="Poggeler S."/>
            <person name="Quandt C.A."/>
            <person name="Sperisen C."/>
            <person name="Tritt A."/>
            <person name="Tisserant E."/>
            <person name="Crous P.W."/>
            <person name="Henrissat B."/>
            <person name="Nehls U."/>
            <person name="Egli S."/>
            <person name="Spatafora J.W."/>
            <person name="Grigoriev I.V."/>
            <person name="Martin F.M."/>
        </authorList>
    </citation>
    <scope>NUCLEOTIDE SEQUENCE [LARGE SCALE GENOMIC DNA]</scope>
    <source>
        <strain evidence="4 5">CBS 207.34</strain>
    </source>
</reference>
<dbReference type="InterPro" id="IPR007201">
    <property type="entry name" value="Mei2-like_Rrm_C"/>
</dbReference>
<organism evidence="4 5">
    <name type="scientific">Glonium stellatum</name>
    <dbReference type="NCBI Taxonomy" id="574774"/>
    <lineage>
        <taxon>Eukaryota</taxon>
        <taxon>Fungi</taxon>
        <taxon>Dikarya</taxon>
        <taxon>Ascomycota</taxon>
        <taxon>Pezizomycotina</taxon>
        <taxon>Dothideomycetes</taxon>
        <taxon>Pleosporomycetidae</taxon>
        <taxon>Gloniales</taxon>
        <taxon>Gloniaceae</taxon>
        <taxon>Glonium</taxon>
    </lineage>
</organism>
<dbReference type="SUPFAM" id="SSF54928">
    <property type="entry name" value="RNA-binding domain, RBD"/>
    <property type="match status" value="1"/>
</dbReference>
<dbReference type="AlphaFoldDB" id="A0A8E2JTN9"/>
<accession>A0A8E2JTN9</accession>
<evidence type="ECO:0000256" key="2">
    <source>
        <dbReference type="SAM" id="MobiDB-lite"/>
    </source>
</evidence>
<gene>
    <name evidence="4" type="ORF">AOQ84DRAFT_269946</name>
</gene>
<dbReference type="InterPro" id="IPR000504">
    <property type="entry name" value="RRM_dom"/>
</dbReference>
<dbReference type="Proteomes" id="UP000250140">
    <property type="component" value="Unassembled WGS sequence"/>
</dbReference>